<evidence type="ECO:0000313" key="2">
    <source>
        <dbReference type="EMBL" id="SHO50437.1"/>
    </source>
</evidence>
<dbReference type="Proteomes" id="UP000184603">
    <property type="component" value="Unassembled WGS sequence"/>
</dbReference>
<dbReference type="InterPro" id="IPR036280">
    <property type="entry name" value="Multihaem_cyt_sf"/>
</dbReference>
<evidence type="ECO:0000256" key="1">
    <source>
        <dbReference type="SAM" id="SignalP"/>
    </source>
</evidence>
<dbReference type="EMBL" id="FRFE01000018">
    <property type="protein sequence ID" value="SHO50437.1"/>
    <property type="molecule type" value="Genomic_DNA"/>
</dbReference>
<gene>
    <name evidence="2" type="ORF">SAMN02745220_03443</name>
</gene>
<reference evidence="2 3" key="1">
    <citation type="submission" date="2016-12" db="EMBL/GenBank/DDBJ databases">
        <authorList>
            <person name="Song W.-J."/>
            <person name="Kurnit D.M."/>
        </authorList>
    </citation>
    <scope>NUCLEOTIDE SEQUENCE [LARGE SCALE GENOMIC DNA]</scope>
    <source>
        <strain evidence="2 3">DSM 18488</strain>
    </source>
</reference>
<accession>A0A1M7YCT1</accession>
<sequence length="201" mass="22715">MTKLYTICFLLLIMAFGFLTDAAASESSFVDEIKNTNERFDTRAVPLARQVTEESVLAMEEYQGGSFRVLARKKSIERYRCSRCHTGKPVTAAQGLELTHGNIALAHGTEGPGLTCIDCHHAQERDYLEDKKGRKIDFDHSYQLCGQCHFRQKRDWLGGAHGKRVSNWAGERVVYNCTSCHNPHSPRFAKRFPATYSVPLD</sequence>
<evidence type="ECO:0000313" key="3">
    <source>
        <dbReference type="Proteomes" id="UP000184603"/>
    </source>
</evidence>
<name>A0A1M7YCT1_9BACT</name>
<dbReference type="AlphaFoldDB" id="A0A1M7YCT1"/>
<dbReference type="OrthoDB" id="9814800at2"/>
<keyword evidence="3" id="KW-1185">Reference proteome</keyword>
<protein>
    <submittedName>
        <fullName evidence="2">Uncharacterized protein</fullName>
    </submittedName>
</protein>
<dbReference type="Gene3D" id="3.90.10.10">
    <property type="entry name" value="Cytochrome C3"/>
    <property type="match status" value="1"/>
</dbReference>
<dbReference type="RefSeq" id="WP_073614898.1">
    <property type="nucleotide sequence ID" value="NZ_FRFE01000018.1"/>
</dbReference>
<feature type="chain" id="PRO_5013201238" evidence="1">
    <location>
        <begin position="25"/>
        <end position="201"/>
    </location>
</feature>
<proteinExistence type="predicted"/>
<feature type="signal peptide" evidence="1">
    <location>
        <begin position="1"/>
        <end position="24"/>
    </location>
</feature>
<organism evidence="2 3">
    <name type="scientific">Desulfopila aestuarii DSM 18488</name>
    <dbReference type="NCBI Taxonomy" id="1121416"/>
    <lineage>
        <taxon>Bacteria</taxon>
        <taxon>Pseudomonadati</taxon>
        <taxon>Thermodesulfobacteriota</taxon>
        <taxon>Desulfobulbia</taxon>
        <taxon>Desulfobulbales</taxon>
        <taxon>Desulfocapsaceae</taxon>
        <taxon>Desulfopila</taxon>
    </lineage>
</organism>
<keyword evidence="1" id="KW-0732">Signal</keyword>
<dbReference type="STRING" id="1121416.SAMN02745220_03443"/>
<dbReference type="SUPFAM" id="SSF48695">
    <property type="entry name" value="Multiheme cytochromes"/>
    <property type="match status" value="1"/>
</dbReference>